<comment type="subcellular location">
    <subcellularLocation>
        <location evidence="1">Cell membrane</location>
        <topology evidence="1">Multi-pass membrane protein</topology>
    </subcellularLocation>
</comment>
<evidence type="ECO:0000256" key="6">
    <source>
        <dbReference type="ARBA" id="ARBA00023065"/>
    </source>
</evidence>
<evidence type="ECO:0000256" key="2">
    <source>
        <dbReference type="ARBA" id="ARBA00022448"/>
    </source>
</evidence>
<dbReference type="InterPro" id="IPR006153">
    <property type="entry name" value="Cation/H_exchanger_TM"/>
</dbReference>
<keyword evidence="3" id="KW-0050">Antiport</keyword>
<dbReference type="GO" id="GO:0005886">
    <property type="term" value="C:plasma membrane"/>
    <property type="evidence" value="ECO:0007669"/>
    <property type="project" value="UniProtKB-SubCell"/>
</dbReference>
<organism evidence="10 11">
    <name type="scientific">Lactobacillus amylolyticus DSM 11664</name>
    <dbReference type="NCBI Taxonomy" id="585524"/>
    <lineage>
        <taxon>Bacteria</taxon>
        <taxon>Bacillati</taxon>
        <taxon>Bacillota</taxon>
        <taxon>Bacilli</taxon>
        <taxon>Lactobacillales</taxon>
        <taxon>Lactobacillaceae</taxon>
        <taxon>Lactobacillus</taxon>
    </lineage>
</organism>
<dbReference type="EMBL" id="ADNY01000056">
    <property type="protein sequence ID" value="EFG54966.1"/>
    <property type="molecule type" value="Genomic_DNA"/>
</dbReference>
<evidence type="ECO:0000256" key="4">
    <source>
        <dbReference type="ARBA" id="ARBA00022692"/>
    </source>
</evidence>
<evidence type="ECO:0000256" key="8">
    <source>
        <dbReference type="SAM" id="Phobius"/>
    </source>
</evidence>
<dbReference type="Pfam" id="PF00999">
    <property type="entry name" value="Na_H_Exchanger"/>
    <property type="match status" value="1"/>
</dbReference>
<dbReference type="PATRIC" id="fig|585524.9.peg.1224"/>
<reference evidence="10 11" key="1">
    <citation type="submission" date="2010-04" db="EMBL/GenBank/DDBJ databases">
        <authorList>
            <person name="Muzny D."/>
            <person name="Qin X."/>
            <person name="Deng J."/>
            <person name="Jiang H."/>
            <person name="Liu Y."/>
            <person name="Qu J."/>
            <person name="Song X.-Z."/>
            <person name="Zhang L."/>
            <person name="Thornton R."/>
            <person name="Coyle M."/>
            <person name="Francisco L."/>
            <person name="Jackson L."/>
            <person name="Javaid M."/>
            <person name="Korchina V."/>
            <person name="Kovar C."/>
            <person name="Mata R."/>
            <person name="Mathew T."/>
            <person name="Ngo R."/>
            <person name="Nguyen L."/>
            <person name="Nguyen N."/>
            <person name="Okwuonu G."/>
            <person name="Ongeri F."/>
            <person name="Pham C."/>
            <person name="Simmons D."/>
            <person name="Wilczek-Boney K."/>
            <person name="Hale W."/>
            <person name="Jakkamsetti A."/>
            <person name="Pham P."/>
            <person name="Ruth R."/>
            <person name="San Lucas F."/>
            <person name="Warren J."/>
            <person name="Zhang J."/>
            <person name="Zhao Z."/>
            <person name="Zhou C."/>
            <person name="Zhu D."/>
            <person name="Lee S."/>
            <person name="Bess C."/>
            <person name="Blankenburg K."/>
            <person name="Forbes L."/>
            <person name="Fu Q."/>
            <person name="Gubbala S."/>
            <person name="Hirani K."/>
            <person name="Jayaseelan J.C."/>
            <person name="Lara F."/>
            <person name="Munidasa M."/>
            <person name="Palculict T."/>
            <person name="Patil S."/>
            <person name="Pu L.-L."/>
            <person name="Saada N."/>
            <person name="Tang L."/>
            <person name="Weissenberger G."/>
            <person name="Zhu Y."/>
            <person name="Hemphill L."/>
            <person name="Shang Y."/>
            <person name="Youmans B."/>
            <person name="Ayvaz T."/>
            <person name="Ross M."/>
            <person name="Santibanez J."/>
            <person name="Aqrawi P."/>
            <person name="Gross S."/>
            <person name="Joshi V."/>
            <person name="Fowler G."/>
            <person name="Nazareth L."/>
            <person name="Reid J."/>
            <person name="Worley K."/>
            <person name="Petrosino J."/>
            <person name="Highlander S."/>
            <person name="Gibbs R."/>
        </authorList>
    </citation>
    <scope>NUCLEOTIDE SEQUENCE [LARGE SCALE GENOMIC DNA]</scope>
    <source>
        <strain evidence="10 11">DSM 11664</strain>
    </source>
</reference>
<accession>D4YV19</accession>
<sequence length="138" mass="15012">MILLIAVAASFSLKWLLGLSLPLGLILASISAPTDATAAESVTNGLKLPTIVEHHLKNESLFNDASGIILLNMAISWYLSRQLEIAHTVVDFLYSMLGGIIFGLIVSAILVLFRQGLLRRNLKFVQSTFHPTTAILLL</sequence>
<gene>
    <name evidence="10" type="ORF">HMPREF0493_1380</name>
</gene>
<keyword evidence="2" id="KW-0813">Transport</keyword>
<protein>
    <recommendedName>
        <fullName evidence="9">Cation/H+ exchanger transmembrane domain-containing protein</fullName>
    </recommendedName>
</protein>
<evidence type="ECO:0000256" key="3">
    <source>
        <dbReference type="ARBA" id="ARBA00022449"/>
    </source>
</evidence>
<dbReference type="eggNOG" id="COG0025">
    <property type="taxonomic scope" value="Bacteria"/>
</dbReference>
<dbReference type="GO" id="GO:0015297">
    <property type="term" value="F:antiporter activity"/>
    <property type="evidence" value="ECO:0007669"/>
    <property type="project" value="UniProtKB-KW"/>
</dbReference>
<evidence type="ECO:0000313" key="10">
    <source>
        <dbReference type="EMBL" id="EFG54966.1"/>
    </source>
</evidence>
<dbReference type="Gene3D" id="6.10.140.1330">
    <property type="match status" value="1"/>
</dbReference>
<evidence type="ECO:0000256" key="5">
    <source>
        <dbReference type="ARBA" id="ARBA00022989"/>
    </source>
</evidence>
<comment type="caution">
    <text evidence="10">The sequence shown here is derived from an EMBL/GenBank/DDBJ whole genome shotgun (WGS) entry which is preliminary data.</text>
</comment>
<keyword evidence="4 8" id="KW-0812">Transmembrane</keyword>
<evidence type="ECO:0000256" key="7">
    <source>
        <dbReference type="ARBA" id="ARBA00023136"/>
    </source>
</evidence>
<keyword evidence="5 8" id="KW-1133">Transmembrane helix</keyword>
<name>D4YV19_9LACO</name>
<evidence type="ECO:0000256" key="1">
    <source>
        <dbReference type="ARBA" id="ARBA00004651"/>
    </source>
</evidence>
<evidence type="ECO:0000259" key="9">
    <source>
        <dbReference type="Pfam" id="PF00999"/>
    </source>
</evidence>
<proteinExistence type="predicted"/>
<dbReference type="GO" id="GO:1902600">
    <property type="term" value="P:proton transmembrane transport"/>
    <property type="evidence" value="ECO:0007669"/>
    <property type="project" value="InterPro"/>
</dbReference>
<keyword evidence="11" id="KW-1185">Reference proteome</keyword>
<evidence type="ECO:0000313" key="11">
    <source>
        <dbReference type="Proteomes" id="UP000004069"/>
    </source>
</evidence>
<dbReference type="RefSeq" id="WP_006352529.1">
    <property type="nucleotide sequence ID" value="NZ_ADNY01000056.1"/>
</dbReference>
<keyword evidence="7 8" id="KW-0472">Membrane</keyword>
<feature type="transmembrane region" description="Helical" evidence="8">
    <location>
        <begin position="92"/>
        <end position="113"/>
    </location>
</feature>
<keyword evidence="6" id="KW-0406">Ion transport</keyword>
<dbReference type="PANTHER" id="PTHR32507">
    <property type="entry name" value="NA(+)/H(+) ANTIPORTER 1"/>
    <property type="match status" value="1"/>
</dbReference>
<feature type="domain" description="Cation/H+ exchanger transmembrane" evidence="9">
    <location>
        <begin position="3"/>
        <end position="117"/>
    </location>
</feature>
<dbReference type="PANTHER" id="PTHR32507:SF0">
    <property type="entry name" value="NA(+)_H(+) ANTIPORTER 2-RELATED"/>
    <property type="match status" value="1"/>
</dbReference>
<dbReference type="AlphaFoldDB" id="D4YV19"/>
<dbReference type="Proteomes" id="UP000004069">
    <property type="component" value="Unassembled WGS sequence"/>
</dbReference>